<accession>A0ABU1G902</accession>
<evidence type="ECO:0000256" key="5">
    <source>
        <dbReference type="ARBA" id="ARBA00010485"/>
    </source>
</evidence>
<evidence type="ECO:0000313" key="23">
    <source>
        <dbReference type="Proteomes" id="UP001269267"/>
    </source>
</evidence>
<dbReference type="NCBIfam" id="TIGR00179">
    <property type="entry name" value="murB"/>
    <property type="match status" value="1"/>
</dbReference>
<keyword evidence="14 20" id="KW-0573">Peptidoglycan synthesis</keyword>
<dbReference type="InterPro" id="IPR016167">
    <property type="entry name" value="FAD-bd_PCMH_sub1"/>
</dbReference>
<dbReference type="NCBIfam" id="NF000755">
    <property type="entry name" value="PRK00046.1"/>
    <property type="match status" value="1"/>
</dbReference>
<evidence type="ECO:0000256" key="4">
    <source>
        <dbReference type="ARBA" id="ARBA00004752"/>
    </source>
</evidence>
<evidence type="ECO:0000256" key="9">
    <source>
        <dbReference type="ARBA" id="ARBA00022618"/>
    </source>
</evidence>
<dbReference type="InterPro" id="IPR011601">
    <property type="entry name" value="MurB_C"/>
</dbReference>
<name>A0ABU1G902_9GAMM</name>
<feature type="domain" description="FAD-binding PCMH-type" evidence="21">
    <location>
        <begin position="32"/>
        <end position="202"/>
    </location>
</feature>
<evidence type="ECO:0000256" key="8">
    <source>
        <dbReference type="ARBA" id="ARBA00022490"/>
    </source>
</evidence>
<reference evidence="22 23" key="1">
    <citation type="submission" date="2023-04" db="EMBL/GenBank/DDBJ databases">
        <title>A long-awaited taxogenomic arrangement of the family Halomonadaceae.</title>
        <authorList>
            <person name="De La Haba R."/>
            <person name="Chuvochina M."/>
            <person name="Wittouck S."/>
            <person name="Arahal D.R."/>
            <person name="Sanchez-Porro C."/>
            <person name="Hugenholtz P."/>
            <person name="Ventosa A."/>
        </authorList>
    </citation>
    <scope>NUCLEOTIDE SEQUENCE [LARGE SCALE GENOMIC DNA]</scope>
    <source>
        <strain evidence="22 23">DSM 18042</strain>
    </source>
</reference>
<keyword evidence="16 20" id="KW-0131">Cell cycle</keyword>
<comment type="subcellular location">
    <subcellularLocation>
        <location evidence="3 20">Cytoplasm</location>
    </subcellularLocation>
</comment>
<evidence type="ECO:0000313" key="22">
    <source>
        <dbReference type="EMBL" id="MDR5873970.1"/>
    </source>
</evidence>
<evidence type="ECO:0000256" key="2">
    <source>
        <dbReference type="ARBA" id="ARBA00003921"/>
    </source>
</evidence>
<evidence type="ECO:0000256" key="10">
    <source>
        <dbReference type="ARBA" id="ARBA00022630"/>
    </source>
</evidence>
<keyword evidence="8 20" id="KW-0963">Cytoplasm</keyword>
<evidence type="ECO:0000256" key="3">
    <source>
        <dbReference type="ARBA" id="ARBA00004496"/>
    </source>
</evidence>
<comment type="function">
    <text evidence="2 20">Cell wall formation.</text>
</comment>
<dbReference type="GO" id="GO:0008762">
    <property type="term" value="F:UDP-N-acetylmuramate dehydrogenase activity"/>
    <property type="evidence" value="ECO:0007669"/>
    <property type="project" value="UniProtKB-EC"/>
</dbReference>
<keyword evidence="15 20" id="KW-0560">Oxidoreductase</keyword>
<dbReference type="SUPFAM" id="SSF56194">
    <property type="entry name" value="Uridine diphospho-N-Acetylenolpyruvylglucosamine reductase, MurB, C-terminal domain"/>
    <property type="match status" value="1"/>
</dbReference>
<feature type="active site" evidence="20">
    <location>
        <position position="178"/>
    </location>
</feature>
<dbReference type="EC" id="1.3.1.98" evidence="6 20"/>
<feature type="active site" description="Proton donor" evidence="20">
    <location>
        <position position="248"/>
    </location>
</feature>
<comment type="pathway">
    <text evidence="4 20">Cell wall biogenesis; peptidoglycan biosynthesis.</text>
</comment>
<comment type="similarity">
    <text evidence="5 20">Belongs to the MurB family.</text>
</comment>
<dbReference type="NCBIfam" id="NF010478">
    <property type="entry name" value="PRK13903.1"/>
    <property type="match status" value="1"/>
</dbReference>
<dbReference type="PROSITE" id="PS51387">
    <property type="entry name" value="FAD_PCMH"/>
    <property type="match status" value="1"/>
</dbReference>
<evidence type="ECO:0000256" key="14">
    <source>
        <dbReference type="ARBA" id="ARBA00022984"/>
    </source>
</evidence>
<evidence type="ECO:0000256" key="12">
    <source>
        <dbReference type="ARBA" id="ARBA00022857"/>
    </source>
</evidence>
<feature type="active site" evidence="20">
    <location>
        <position position="344"/>
    </location>
</feature>
<protein>
    <recommendedName>
        <fullName evidence="7 20">UDP-N-acetylenolpyruvoylglucosamine reductase</fullName>
        <ecNumber evidence="6 20">1.3.1.98</ecNumber>
    </recommendedName>
    <alternativeName>
        <fullName evidence="18 20">UDP-N-acetylmuramate dehydrogenase</fullName>
    </alternativeName>
</protein>
<dbReference type="EMBL" id="JARWAI010000002">
    <property type="protein sequence ID" value="MDR5873970.1"/>
    <property type="molecule type" value="Genomic_DNA"/>
</dbReference>
<evidence type="ECO:0000256" key="19">
    <source>
        <dbReference type="ARBA" id="ARBA00048914"/>
    </source>
</evidence>
<keyword evidence="23" id="KW-1185">Reference proteome</keyword>
<dbReference type="Gene3D" id="3.90.78.10">
    <property type="entry name" value="UDP-N-acetylenolpyruvoylglucosamine reductase, C-terminal domain"/>
    <property type="match status" value="1"/>
</dbReference>
<keyword evidence="11 20" id="KW-0274">FAD</keyword>
<evidence type="ECO:0000259" key="21">
    <source>
        <dbReference type="PROSITE" id="PS51387"/>
    </source>
</evidence>
<keyword evidence="17 20" id="KW-0961">Cell wall biogenesis/degradation</keyword>
<dbReference type="Proteomes" id="UP001269267">
    <property type="component" value="Unassembled WGS sequence"/>
</dbReference>
<evidence type="ECO:0000256" key="18">
    <source>
        <dbReference type="ARBA" id="ARBA00031026"/>
    </source>
</evidence>
<dbReference type="InterPro" id="IPR003170">
    <property type="entry name" value="MurB"/>
</dbReference>
<evidence type="ECO:0000256" key="16">
    <source>
        <dbReference type="ARBA" id="ARBA00023306"/>
    </source>
</evidence>
<evidence type="ECO:0000256" key="7">
    <source>
        <dbReference type="ARBA" id="ARBA00015188"/>
    </source>
</evidence>
<sequence length="350" mass="37421">MDWSITSSVAVEVAACVVQREVDLRHANTLRLPCVAERYAAPRTLAQLQQVLAVARREGCSITLLGGGSNVLLPETLSGIVIRPALNQWWLEADAHGLTAHVGAGVNWHQLVMALATAGLWGAENLALIPGDCGAAPVQNIGAYGVELADRLKAVQVVERATGETRWLSSDACQFGYRDSIFKGELADSVVITQLQLRVSRQPKARLDYGDLASRVSASPTPLAVANAVCAVRREKLPDPEQLANAGSFFKNPVVPDQQANALRERYPAMPCFPQGNGLTKLAAGWLIDQCGLKGFRQGAFGVHERQALVLVHFGGGNRQGLLALADTVAGKVAARFAVTLTPEPRLIET</sequence>
<gene>
    <name evidence="20 22" type="primary">murB</name>
    <name evidence="22" type="ORF">QC815_03455</name>
</gene>
<dbReference type="InterPro" id="IPR006094">
    <property type="entry name" value="Oxid_FAD_bind_N"/>
</dbReference>
<dbReference type="SUPFAM" id="SSF56176">
    <property type="entry name" value="FAD-binding/transporter-associated domain-like"/>
    <property type="match status" value="1"/>
</dbReference>
<proteinExistence type="inferred from homology"/>
<comment type="caution">
    <text evidence="22">The sequence shown here is derived from an EMBL/GenBank/DDBJ whole genome shotgun (WGS) entry which is preliminary data.</text>
</comment>
<dbReference type="Pfam" id="PF02873">
    <property type="entry name" value="MurB_C"/>
    <property type="match status" value="1"/>
</dbReference>
<dbReference type="PANTHER" id="PTHR21071">
    <property type="entry name" value="UDP-N-ACETYLENOLPYRUVOYLGLUCOSAMINE REDUCTASE"/>
    <property type="match status" value="1"/>
</dbReference>
<dbReference type="Gene3D" id="3.30.43.10">
    <property type="entry name" value="Uridine Diphospho-n-acetylenolpyruvylglucosamine Reductase, domain 2"/>
    <property type="match status" value="1"/>
</dbReference>
<keyword evidence="13 20" id="KW-0133">Cell shape</keyword>
<dbReference type="InterPro" id="IPR016169">
    <property type="entry name" value="FAD-bd_PCMH_sub2"/>
</dbReference>
<evidence type="ECO:0000256" key="17">
    <source>
        <dbReference type="ARBA" id="ARBA00023316"/>
    </source>
</evidence>
<keyword evidence="10 20" id="KW-0285">Flavoprotein</keyword>
<evidence type="ECO:0000256" key="15">
    <source>
        <dbReference type="ARBA" id="ARBA00023002"/>
    </source>
</evidence>
<dbReference type="Gene3D" id="3.30.465.10">
    <property type="match status" value="1"/>
</dbReference>
<dbReference type="InterPro" id="IPR036635">
    <property type="entry name" value="MurB_C_sf"/>
</dbReference>
<keyword evidence="9 20" id="KW-0132">Cell division</keyword>
<evidence type="ECO:0000256" key="11">
    <source>
        <dbReference type="ARBA" id="ARBA00022827"/>
    </source>
</evidence>
<comment type="cofactor">
    <cofactor evidence="1 20">
        <name>FAD</name>
        <dbReference type="ChEBI" id="CHEBI:57692"/>
    </cofactor>
</comment>
<keyword evidence="12 20" id="KW-0521">NADP</keyword>
<evidence type="ECO:0000256" key="1">
    <source>
        <dbReference type="ARBA" id="ARBA00001974"/>
    </source>
</evidence>
<dbReference type="RefSeq" id="WP_230446667.1">
    <property type="nucleotide sequence ID" value="NZ_JARWAI010000002.1"/>
</dbReference>
<evidence type="ECO:0000256" key="20">
    <source>
        <dbReference type="HAMAP-Rule" id="MF_00037"/>
    </source>
</evidence>
<dbReference type="Pfam" id="PF01565">
    <property type="entry name" value="FAD_binding_4"/>
    <property type="match status" value="1"/>
</dbReference>
<dbReference type="InterPro" id="IPR036318">
    <property type="entry name" value="FAD-bd_PCMH-like_sf"/>
</dbReference>
<dbReference type="InterPro" id="IPR016166">
    <property type="entry name" value="FAD-bd_PCMH"/>
</dbReference>
<dbReference type="PANTHER" id="PTHR21071:SF4">
    <property type="entry name" value="UDP-N-ACETYLENOLPYRUVOYLGLUCOSAMINE REDUCTASE"/>
    <property type="match status" value="1"/>
</dbReference>
<evidence type="ECO:0000256" key="6">
    <source>
        <dbReference type="ARBA" id="ARBA00012518"/>
    </source>
</evidence>
<organism evidence="22 23">
    <name type="scientific">Vreelandella gomseomensis</name>
    <dbReference type="NCBI Taxonomy" id="370766"/>
    <lineage>
        <taxon>Bacteria</taxon>
        <taxon>Pseudomonadati</taxon>
        <taxon>Pseudomonadota</taxon>
        <taxon>Gammaproteobacteria</taxon>
        <taxon>Oceanospirillales</taxon>
        <taxon>Halomonadaceae</taxon>
        <taxon>Vreelandella</taxon>
    </lineage>
</organism>
<comment type="catalytic activity">
    <reaction evidence="19 20">
        <text>UDP-N-acetyl-alpha-D-muramate + NADP(+) = UDP-N-acetyl-3-O-(1-carboxyvinyl)-alpha-D-glucosamine + NADPH + H(+)</text>
        <dbReference type="Rhea" id="RHEA:12248"/>
        <dbReference type="ChEBI" id="CHEBI:15378"/>
        <dbReference type="ChEBI" id="CHEBI:57783"/>
        <dbReference type="ChEBI" id="CHEBI:58349"/>
        <dbReference type="ChEBI" id="CHEBI:68483"/>
        <dbReference type="ChEBI" id="CHEBI:70757"/>
        <dbReference type="EC" id="1.3.1.98"/>
    </reaction>
</comment>
<dbReference type="HAMAP" id="MF_00037">
    <property type="entry name" value="MurB"/>
    <property type="match status" value="1"/>
</dbReference>
<evidence type="ECO:0000256" key="13">
    <source>
        <dbReference type="ARBA" id="ARBA00022960"/>
    </source>
</evidence>